<dbReference type="Proteomes" id="UP001596241">
    <property type="component" value="Unassembled WGS sequence"/>
</dbReference>
<gene>
    <name evidence="3" type="ORF">ACFP3M_12330</name>
</gene>
<dbReference type="InterPro" id="IPR036388">
    <property type="entry name" value="WH-like_DNA-bd_sf"/>
</dbReference>
<dbReference type="InterPro" id="IPR051797">
    <property type="entry name" value="TrmB-like"/>
</dbReference>
<sequence>MVAPEELHRLNDLDLDVYAWVLEHRTGDVTAIAAATGHTIKAVTSSVSRLRSSRLLHVDPDDAEAAYVVAPDTAVAQLVAPLEAQIGERQRVIRDIRENLGRFLPCYLRRRSNPESLDVLENVQDVRGALNQASVTCSREVLSCQPGGGARVPEAMEEALRRDETMLRRGISIRTLYHHTARFNGPSQAYVVAASRLGAQYRTAHELFGRFIAFDREVAFIPVADGSWGAVVIREPSTVAYLCDIFERTWDMATPFSSTSGQDLGQVSREINETIVRLLGAGLKDEAIARRLGMSLRTARRHIADIMDELDASSRFQAGVAAMARGLLDLDGNAAEEPWHEPSANGDVQGAPERH</sequence>
<proteinExistence type="predicted"/>
<dbReference type="InterPro" id="IPR016032">
    <property type="entry name" value="Sig_transdc_resp-reg_C-effctor"/>
</dbReference>
<reference evidence="4" key="1">
    <citation type="journal article" date="2019" name="Int. J. Syst. Evol. Microbiol.">
        <title>The Global Catalogue of Microorganisms (GCM) 10K type strain sequencing project: providing services to taxonomists for standard genome sequencing and annotation.</title>
        <authorList>
            <consortium name="The Broad Institute Genomics Platform"/>
            <consortium name="The Broad Institute Genome Sequencing Center for Infectious Disease"/>
            <person name="Wu L."/>
            <person name="Ma J."/>
        </authorList>
    </citation>
    <scope>NUCLEOTIDE SEQUENCE [LARGE SCALE GENOMIC DNA]</scope>
    <source>
        <strain evidence="4">CGMCC 1.15809</strain>
    </source>
</reference>
<dbReference type="InterPro" id="IPR000792">
    <property type="entry name" value="Tscrpt_reg_LuxR_C"/>
</dbReference>
<dbReference type="EMBL" id="JBHSPW010000004">
    <property type="protein sequence ID" value="MFC5893606.1"/>
    <property type="molecule type" value="Genomic_DNA"/>
</dbReference>
<keyword evidence="4" id="KW-1185">Reference proteome</keyword>
<dbReference type="PANTHER" id="PTHR34293:SF1">
    <property type="entry name" value="HTH-TYPE TRANSCRIPTIONAL REGULATOR TRMBL2"/>
    <property type="match status" value="1"/>
</dbReference>
<organism evidence="3 4">
    <name type="scientific">Streptomyces ramulosus</name>
    <dbReference type="NCBI Taxonomy" id="47762"/>
    <lineage>
        <taxon>Bacteria</taxon>
        <taxon>Bacillati</taxon>
        <taxon>Actinomycetota</taxon>
        <taxon>Actinomycetes</taxon>
        <taxon>Kitasatosporales</taxon>
        <taxon>Streptomycetaceae</taxon>
        <taxon>Streptomyces</taxon>
    </lineage>
</organism>
<accession>A0ABW1FHI5</accession>
<comment type="caution">
    <text evidence="3">The sequence shown here is derived from an EMBL/GenBank/DDBJ whole genome shotgun (WGS) entry which is preliminary data.</text>
</comment>
<evidence type="ECO:0000313" key="3">
    <source>
        <dbReference type="EMBL" id="MFC5893606.1"/>
    </source>
</evidence>
<dbReference type="SUPFAM" id="SSF46894">
    <property type="entry name" value="C-terminal effector domain of the bipartite response regulators"/>
    <property type="match status" value="1"/>
</dbReference>
<dbReference type="SMART" id="SM00421">
    <property type="entry name" value="HTH_LUXR"/>
    <property type="match status" value="1"/>
</dbReference>
<dbReference type="PANTHER" id="PTHR34293">
    <property type="entry name" value="HTH-TYPE TRANSCRIPTIONAL REGULATOR TRMBL2"/>
    <property type="match status" value="1"/>
</dbReference>
<dbReference type="CDD" id="cd06170">
    <property type="entry name" value="LuxR_C_like"/>
    <property type="match status" value="1"/>
</dbReference>
<feature type="region of interest" description="Disordered" evidence="1">
    <location>
        <begin position="335"/>
        <end position="355"/>
    </location>
</feature>
<name>A0ABW1FHI5_9ACTN</name>
<dbReference type="RefSeq" id="WP_345089875.1">
    <property type="nucleotide sequence ID" value="NZ_BAAAWG010000017.1"/>
</dbReference>
<protein>
    <submittedName>
        <fullName evidence="3">LuxR family transcriptional regulator</fullName>
    </submittedName>
</protein>
<feature type="domain" description="HTH luxR-type" evidence="2">
    <location>
        <begin position="264"/>
        <end position="322"/>
    </location>
</feature>
<evidence type="ECO:0000256" key="1">
    <source>
        <dbReference type="SAM" id="MobiDB-lite"/>
    </source>
</evidence>
<dbReference type="Gene3D" id="1.10.10.10">
    <property type="entry name" value="Winged helix-like DNA-binding domain superfamily/Winged helix DNA-binding domain"/>
    <property type="match status" value="1"/>
</dbReference>
<evidence type="ECO:0000313" key="4">
    <source>
        <dbReference type="Proteomes" id="UP001596241"/>
    </source>
</evidence>
<evidence type="ECO:0000259" key="2">
    <source>
        <dbReference type="SMART" id="SM00421"/>
    </source>
</evidence>